<dbReference type="InterPro" id="IPR011990">
    <property type="entry name" value="TPR-like_helical_dom_sf"/>
</dbReference>
<dbReference type="AlphaFoldDB" id="A0A4U1BUM5"/>
<dbReference type="InterPro" id="IPR003594">
    <property type="entry name" value="HATPase_dom"/>
</dbReference>
<dbReference type="CDD" id="cd00075">
    <property type="entry name" value="HATPase"/>
    <property type="match status" value="1"/>
</dbReference>
<dbReference type="GO" id="GO:0000155">
    <property type="term" value="F:phosphorelay sensor kinase activity"/>
    <property type="evidence" value="ECO:0007669"/>
    <property type="project" value="InterPro"/>
</dbReference>
<dbReference type="SMART" id="SM00388">
    <property type="entry name" value="HisKA"/>
    <property type="match status" value="1"/>
</dbReference>
<evidence type="ECO:0000256" key="4">
    <source>
        <dbReference type="SAM" id="Phobius"/>
    </source>
</evidence>
<feature type="transmembrane region" description="Helical" evidence="4">
    <location>
        <begin position="413"/>
        <end position="436"/>
    </location>
</feature>
<keyword evidence="6" id="KW-0418">Kinase</keyword>
<dbReference type="SUPFAM" id="SSF55874">
    <property type="entry name" value="ATPase domain of HSP90 chaperone/DNA topoisomerase II/histidine kinase"/>
    <property type="match status" value="1"/>
</dbReference>
<dbReference type="InterPro" id="IPR003661">
    <property type="entry name" value="HisK_dim/P_dom"/>
</dbReference>
<dbReference type="CDD" id="cd00082">
    <property type="entry name" value="HisKA"/>
    <property type="match status" value="1"/>
</dbReference>
<dbReference type="PROSITE" id="PS50109">
    <property type="entry name" value="HIS_KIN"/>
    <property type="match status" value="1"/>
</dbReference>
<dbReference type="Gene3D" id="1.10.287.130">
    <property type="match status" value="1"/>
</dbReference>
<keyword evidence="4" id="KW-0812">Transmembrane</keyword>
<dbReference type="EMBL" id="SWBP01000008">
    <property type="protein sequence ID" value="TKB95608.1"/>
    <property type="molecule type" value="Genomic_DNA"/>
</dbReference>
<comment type="caution">
    <text evidence="6">The sequence shown here is derived from an EMBL/GenBank/DDBJ whole genome shotgun (WGS) entry which is preliminary data.</text>
</comment>
<dbReference type="RefSeq" id="WP_136827653.1">
    <property type="nucleotide sequence ID" value="NZ_SWBP01000008.1"/>
</dbReference>
<dbReference type="InterPro" id="IPR005467">
    <property type="entry name" value="His_kinase_dom"/>
</dbReference>
<protein>
    <recommendedName>
        <fullName evidence="2">histidine kinase</fullName>
        <ecNumber evidence="2">2.7.13.3</ecNumber>
    </recommendedName>
</protein>
<dbReference type="PROSITE" id="PS51257">
    <property type="entry name" value="PROKAR_LIPOPROTEIN"/>
    <property type="match status" value="1"/>
</dbReference>
<dbReference type="SUPFAM" id="SSF48452">
    <property type="entry name" value="TPR-like"/>
    <property type="match status" value="2"/>
</dbReference>
<dbReference type="InterPro" id="IPR036097">
    <property type="entry name" value="HisK_dim/P_sf"/>
</dbReference>
<proteinExistence type="predicted"/>
<name>A0A4U1BUM5_9SPHI</name>
<dbReference type="Pfam" id="PF02518">
    <property type="entry name" value="HATPase_c"/>
    <property type="match status" value="1"/>
</dbReference>
<sequence>MILLLPREKSNKFLSTPILLLLLAVIIVFSSCENKEAKIHQKIKYFNEIESSAFLVQGKEGDSKSFAFLDSIQKNDPEAGEISQIIRLEFLANSYLATGKLDSAKFYIDQVVPILYNTATVDEIPKEYAKAYFLLNDIYFARKNYLEAYKWLYLGRQIADKNLNICDMAQFNYRIGIVFFNQENYKEAAKTFLESFKQSANCDSNFRSFYRRQEILNDAAFSYFKAGEIDSALFYYDKVINLLLDNEERFKPQKNYFKVAKGVVFGNMGQAENAKGNFDLAIQLLQSSIAINDQKGNDQEDAFLQKINLAKAYVNANKLNQFEILSKNIIPGLDTLKRIKSQSNFYKITSDYYLLRKDTAKAYQNLRSYYRLNEKLQKQDKALNQININEQLNYIENQDNYTALKKTESLKSIYLTTAIILFTMTLAIIVLIYFYWKKSKKTVKILSELNEKINKQSQELKLKNLEKDQILRIVAHDLRNPIGGICSISRLMKMEDLDSSELEMVDMIESASNDALLLISEILEFTEDGNNKIPFEKTSVQQILSTSVALLKFKTDEKKQTIVLNKPDEDVFIFANREKISRVVSNLIVNASKFSHTETLIYVNAKIENQHIIISIEDQGIGIPEHLQSEIFKPFAVTKRKGTVGEKSFGMGLSICQQIIALHNGEIGFTSSPSGSIFFIKLPLIKPLKA</sequence>
<keyword evidence="3" id="KW-0597">Phosphoprotein</keyword>
<dbReference type="InterPro" id="IPR036890">
    <property type="entry name" value="HATPase_C_sf"/>
</dbReference>
<evidence type="ECO:0000259" key="5">
    <source>
        <dbReference type="PROSITE" id="PS50109"/>
    </source>
</evidence>
<dbReference type="EC" id="2.7.13.3" evidence="2"/>
<dbReference type="PANTHER" id="PTHR43547">
    <property type="entry name" value="TWO-COMPONENT HISTIDINE KINASE"/>
    <property type="match status" value="1"/>
</dbReference>
<accession>A0A4U1BUM5</accession>
<evidence type="ECO:0000313" key="6">
    <source>
        <dbReference type="EMBL" id="TKB95608.1"/>
    </source>
</evidence>
<evidence type="ECO:0000256" key="1">
    <source>
        <dbReference type="ARBA" id="ARBA00000085"/>
    </source>
</evidence>
<comment type="catalytic activity">
    <reaction evidence="1">
        <text>ATP + protein L-histidine = ADP + protein N-phospho-L-histidine.</text>
        <dbReference type="EC" id="2.7.13.3"/>
    </reaction>
</comment>
<dbReference type="SMART" id="SM00387">
    <property type="entry name" value="HATPase_c"/>
    <property type="match status" value="1"/>
</dbReference>
<dbReference type="OrthoDB" id="9810447at2"/>
<dbReference type="SUPFAM" id="SSF47384">
    <property type="entry name" value="Homodimeric domain of signal transducing histidine kinase"/>
    <property type="match status" value="1"/>
</dbReference>
<dbReference type="SMART" id="SM00028">
    <property type="entry name" value="TPR"/>
    <property type="match status" value="5"/>
</dbReference>
<dbReference type="Pfam" id="PF00512">
    <property type="entry name" value="HisKA"/>
    <property type="match status" value="1"/>
</dbReference>
<keyword evidence="7" id="KW-1185">Reference proteome</keyword>
<evidence type="ECO:0000313" key="7">
    <source>
        <dbReference type="Proteomes" id="UP000308181"/>
    </source>
</evidence>
<dbReference type="InterPro" id="IPR004358">
    <property type="entry name" value="Sig_transdc_His_kin-like_C"/>
</dbReference>
<keyword evidence="6" id="KW-0808">Transferase</keyword>
<dbReference type="Gene3D" id="1.25.40.10">
    <property type="entry name" value="Tetratricopeptide repeat domain"/>
    <property type="match status" value="2"/>
</dbReference>
<reference evidence="6 7" key="1">
    <citation type="submission" date="2019-04" db="EMBL/GenBank/DDBJ databases">
        <title>Pedobacter sp. AR-3-17 sp. nov., isolated from Arctic soil.</title>
        <authorList>
            <person name="Dahal R.H."/>
            <person name="Kim D.-U."/>
        </authorList>
    </citation>
    <scope>NUCLEOTIDE SEQUENCE [LARGE SCALE GENOMIC DNA]</scope>
    <source>
        <strain evidence="6 7">AR-3-17</strain>
    </source>
</reference>
<gene>
    <name evidence="6" type="ORF">FA046_16550</name>
</gene>
<feature type="domain" description="Histidine kinase" evidence="5">
    <location>
        <begin position="473"/>
        <end position="686"/>
    </location>
</feature>
<evidence type="ECO:0000256" key="3">
    <source>
        <dbReference type="ARBA" id="ARBA00022553"/>
    </source>
</evidence>
<dbReference type="PRINTS" id="PR00344">
    <property type="entry name" value="BCTRLSENSOR"/>
</dbReference>
<keyword evidence="4" id="KW-1133">Transmembrane helix</keyword>
<dbReference type="Proteomes" id="UP000308181">
    <property type="component" value="Unassembled WGS sequence"/>
</dbReference>
<organism evidence="6 7">
    <name type="scientific">Pedobacter cryophilus</name>
    <dbReference type="NCBI Taxonomy" id="2571271"/>
    <lineage>
        <taxon>Bacteria</taxon>
        <taxon>Pseudomonadati</taxon>
        <taxon>Bacteroidota</taxon>
        <taxon>Sphingobacteriia</taxon>
        <taxon>Sphingobacteriales</taxon>
        <taxon>Sphingobacteriaceae</taxon>
        <taxon>Pedobacter</taxon>
    </lineage>
</organism>
<dbReference type="InterPro" id="IPR019734">
    <property type="entry name" value="TPR_rpt"/>
</dbReference>
<keyword evidence="4" id="KW-0472">Membrane</keyword>
<dbReference type="PANTHER" id="PTHR43547:SF2">
    <property type="entry name" value="HYBRID SIGNAL TRANSDUCTION HISTIDINE KINASE C"/>
    <property type="match status" value="1"/>
</dbReference>
<evidence type="ECO:0000256" key="2">
    <source>
        <dbReference type="ARBA" id="ARBA00012438"/>
    </source>
</evidence>
<dbReference type="Gene3D" id="3.30.565.10">
    <property type="entry name" value="Histidine kinase-like ATPase, C-terminal domain"/>
    <property type="match status" value="1"/>
</dbReference>